<accession>S8EDF8</accession>
<sequence>MEGEEAVGGRASAGFGTSFQVSFDSSAESSSAIAFSQHYKPASLSIALRFEDGRHKSYCLNLLSRTHSRFVYIGSGHISVVGQTVRRPSYPIGTPKKAMEAELKALEQYYTWEVVDLPRGAHPIGNHASRKWNVELTKELVAGRKDADILELEGGNGHSENDPSNTQRINLSTDISFSLMESMKEMRLHTQEMSHKEGEDLALQPILYESPVDPGEAYCKSNTLRIKPFSICRILVVFLRCRES</sequence>
<name>S8EDF8_9LAMI</name>
<comment type="caution">
    <text evidence="1">The sequence shown here is derived from an EMBL/GenBank/DDBJ whole genome shotgun (WGS) entry which is preliminary data.</text>
</comment>
<gene>
    <name evidence="1" type="ORF">M569_00752</name>
</gene>
<evidence type="ECO:0000313" key="1">
    <source>
        <dbReference type="EMBL" id="EPS74003.1"/>
    </source>
</evidence>
<dbReference type="EMBL" id="AUSU01000220">
    <property type="protein sequence ID" value="EPS74003.1"/>
    <property type="molecule type" value="Genomic_DNA"/>
</dbReference>
<reference evidence="1 2" key="1">
    <citation type="journal article" date="2013" name="BMC Genomics">
        <title>The miniature genome of a carnivorous plant Genlisea aurea contains a low number of genes and short non-coding sequences.</title>
        <authorList>
            <person name="Leushkin E.V."/>
            <person name="Sutormin R.A."/>
            <person name="Nabieva E.R."/>
            <person name="Penin A.A."/>
            <person name="Kondrashov A.S."/>
            <person name="Logacheva M.D."/>
        </authorList>
    </citation>
    <scope>NUCLEOTIDE SEQUENCE [LARGE SCALE GENOMIC DNA]</scope>
</reference>
<dbReference type="AlphaFoldDB" id="S8EDF8"/>
<keyword evidence="2" id="KW-1185">Reference proteome</keyword>
<organism evidence="1 2">
    <name type="scientific">Genlisea aurea</name>
    <dbReference type="NCBI Taxonomy" id="192259"/>
    <lineage>
        <taxon>Eukaryota</taxon>
        <taxon>Viridiplantae</taxon>
        <taxon>Streptophyta</taxon>
        <taxon>Embryophyta</taxon>
        <taxon>Tracheophyta</taxon>
        <taxon>Spermatophyta</taxon>
        <taxon>Magnoliopsida</taxon>
        <taxon>eudicotyledons</taxon>
        <taxon>Gunneridae</taxon>
        <taxon>Pentapetalae</taxon>
        <taxon>asterids</taxon>
        <taxon>lamiids</taxon>
        <taxon>Lamiales</taxon>
        <taxon>Lentibulariaceae</taxon>
        <taxon>Genlisea</taxon>
    </lineage>
</organism>
<protein>
    <submittedName>
        <fullName evidence="1">Uncharacterized protein</fullName>
    </submittedName>
</protein>
<evidence type="ECO:0000313" key="2">
    <source>
        <dbReference type="Proteomes" id="UP000015453"/>
    </source>
</evidence>
<dbReference type="Proteomes" id="UP000015453">
    <property type="component" value="Unassembled WGS sequence"/>
</dbReference>
<proteinExistence type="predicted"/>